<evidence type="ECO:0000256" key="1">
    <source>
        <dbReference type="SAM" id="MobiDB-lite"/>
    </source>
</evidence>
<dbReference type="EMBL" id="UYRR01016532">
    <property type="protein sequence ID" value="VDK28496.1"/>
    <property type="molecule type" value="Genomic_DNA"/>
</dbReference>
<evidence type="ECO:0000313" key="3">
    <source>
        <dbReference type="Proteomes" id="UP000267096"/>
    </source>
</evidence>
<proteinExistence type="predicted"/>
<feature type="region of interest" description="Disordered" evidence="1">
    <location>
        <begin position="1"/>
        <end position="29"/>
    </location>
</feature>
<sequence>MMIHQQIHNTKNLRSINSSNKNFTISRPI</sequence>
<organism evidence="2 3">
    <name type="scientific">Anisakis simplex</name>
    <name type="common">Herring worm</name>
    <dbReference type="NCBI Taxonomy" id="6269"/>
    <lineage>
        <taxon>Eukaryota</taxon>
        <taxon>Metazoa</taxon>
        <taxon>Ecdysozoa</taxon>
        <taxon>Nematoda</taxon>
        <taxon>Chromadorea</taxon>
        <taxon>Rhabditida</taxon>
        <taxon>Spirurina</taxon>
        <taxon>Ascaridomorpha</taxon>
        <taxon>Ascaridoidea</taxon>
        <taxon>Anisakidae</taxon>
        <taxon>Anisakis</taxon>
        <taxon>Anisakis simplex complex</taxon>
    </lineage>
</organism>
<evidence type="ECO:0000313" key="2">
    <source>
        <dbReference type="EMBL" id="VDK28496.1"/>
    </source>
</evidence>
<dbReference type="Proteomes" id="UP000267096">
    <property type="component" value="Unassembled WGS sequence"/>
</dbReference>
<name>A0A3P6NPE8_ANISI</name>
<gene>
    <name evidence="2" type="ORF">ASIM_LOCUS7089</name>
</gene>
<keyword evidence="3" id="KW-1185">Reference proteome</keyword>
<accession>A0A3P6NPE8</accession>
<protein>
    <submittedName>
        <fullName evidence="2">Uncharacterized protein</fullName>
    </submittedName>
</protein>
<reference evidence="2 3" key="1">
    <citation type="submission" date="2018-11" db="EMBL/GenBank/DDBJ databases">
        <authorList>
            <consortium name="Pathogen Informatics"/>
        </authorList>
    </citation>
    <scope>NUCLEOTIDE SEQUENCE [LARGE SCALE GENOMIC DNA]</scope>
</reference>
<dbReference type="AlphaFoldDB" id="A0A3P6NPE8"/>